<sequence>MKTMSSCLLVTCLLSAIAATGYSLSCIECTTLGDTICNGTSKLCPSGDDSCISSYIVTYMGGMEISKMYIRQCGKRAMCSKSGSISLPNGRIKAGTTCCRTNDCAPSNPVLPGESTKKNGLSCKTCFSTNLKTCDSDLLTDCIGNETMCIYQVTTRTGDVSSTTAVQGCATKDMCQPARQLWNLGKMIVNVENTCSRSGIHVQPALILLILSFSFFWKSLC</sequence>
<dbReference type="PANTHER" id="PTHR20914:SF32">
    <property type="entry name" value="PHOSPHOLIPASE A2 INHIBITOR AND LY6_PLAUR DOMAIN-CONTAINING PROTEIN"/>
    <property type="match status" value="1"/>
</dbReference>
<dbReference type="InterPro" id="IPR045860">
    <property type="entry name" value="Snake_toxin-like_sf"/>
</dbReference>
<evidence type="ECO:0000256" key="3">
    <source>
        <dbReference type="SAM" id="SignalP"/>
    </source>
</evidence>
<evidence type="ECO:0000259" key="4">
    <source>
        <dbReference type="Pfam" id="PF00021"/>
    </source>
</evidence>
<feature type="domain" description="UPAR/Ly6" evidence="4">
    <location>
        <begin position="119"/>
        <end position="196"/>
    </location>
</feature>
<dbReference type="PANTHER" id="PTHR20914">
    <property type="entry name" value="LY6/PLAUR DOMAIN-CONTAINING PROTEIN 8"/>
    <property type="match status" value="1"/>
</dbReference>
<dbReference type="AlphaFoldDB" id="A0AAV6Z3Z7"/>
<gene>
    <name evidence="5" type="ORF">GDO81_025431</name>
</gene>
<accession>A0AAV6Z3Z7</accession>
<organism evidence="5 6">
    <name type="scientific">Engystomops pustulosus</name>
    <name type="common">Tungara frog</name>
    <name type="synonym">Physalaemus pustulosus</name>
    <dbReference type="NCBI Taxonomy" id="76066"/>
    <lineage>
        <taxon>Eukaryota</taxon>
        <taxon>Metazoa</taxon>
        <taxon>Chordata</taxon>
        <taxon>Craniata</taxon>
        <taxon>Vertebrata</taxon>
        <taxon>Euteleostomi</taxon>
        <taxon>Amphibia</taxon>
        <taxon>Batrachia</taxon>
        <taxon>Anura</taxon>
        <taxon>Neobatrachia</taxon>
        <taxon>Hyloidea</taxon>
        <taxon>Leptodactylidae</taxon>
        <taxon>Leiuperinae</taxon>
        <taxon>Engystomops</taxon>
    </lineage>
</organism>
<keyword evidence="2" id="KW-0964">Secreted</keyword>
<name>A0AAV6Z3Z7_ENGPU</name>
<comment type="subcellular location">
    <subcellularLocation>
        <location evidence="1">Secreted</location>
    </subcellularLocation>
</comment>
<feature type="domain" description="UPAR/Ly6" evidence="4">
    <location>
        <begin position="23"/>
        <end position="105"/>
    </location>
</feature>
<dbReference type="Proteomes" id="UP000824782">
    <property type="component" value="Unassembled WGS sequence"/>
</dbReference>
<dbReference type="EMBL" id="WNYA01003941">
    <property type="protein sequence ID" value="KAG8543093.1"/>
    <property type="molecule type" value="Genomic_DNA"/>
</dbReference>
<evidence type="ECO:0000313" key="6">
    <source>
        <dbReference type="Proteomes" id="UP000824782"/>
    </source>
</evidence>
<dbReference type="CDD" id="cd23572">
    <property type="entry name" value="TFP_LU_ECD_PINLYP_rpt2"/>
    <property type="match status" value="1"/>
</dbReference>
<dbReference type="Gene3D" id="2.10.60.10">
    <property type="entry name" value="CD59"/>
    <property type="match status" value="2"/>
</dbReference>
<dbReference type="GO" id="GO:0005576">
    <property type="term" value="C:extracellular region"/>
    <property type="evidence" value="ECO:0007669"/>
    <property type="project" value="UniProtKB-SubCell"/>
</dbReference>
<protein>
    <recommendedName>
        <fullName evidence="4">UPAR/Ly6 domain-containing protein</fullName>
    </recommendedName>
</protein>
<feature type="chain" id="PRO_5043843337" description="UPAR/Ly6 domain-containing protein" evidence="3">
    <location>
        <begin position="24"/>
        <end position="221"/>
    </location>
</feature>
<evidence type="ECO:0000313" key="5">
    <source>
        <dbReference type="EMBL" id="KAG8543093.1"/>
    </source>
</evidence>
<proteinExistence type="predicted"/>
<keyword evidence="6" id="KW-1185">Reference proteome</keyword>
<feature type="signal peptide" evidence="3">
    <location>
        <begin position="1"/>
        <end position="23"/>
    </location>
</feature>
<keyword evidence="3" id="KW-0732">Signal</keyword>
<reference evidence="5" key="1">
    <citation type="thesis" date="2020" institute="ProQuest LLC" country="789 East Eisenhower Parkway, Ann Arbor, MI, USA">
        <title>Comparative Genomics and Chromosome Evolution.</title>
        <authorList>
            <person name="Mudd A.B."/>
        </authorList>
    </citation>
    <scope>NUCLEOTIDE SEQUENCE</scope>
    <source>
        <strain evidence="5">237g6f4</strain>
        <tissue evidence="5">Blood</tissue>
    </source>
</reference>
<dbReference type="InterPro" id="IPR016054">
    <property type="entry name" value="LY6_UPA_recep-like"/>
</dbReference>
<dbReference type="SUPFAM" id="SSF57302">
    <property type="entry name" value="Snake toxin-like"/>
    <property type="match status" value="2"/>
</dbReference>
<evidence type="ECO:0000256" key="2">
    <source>
        <dbReference type="ARBA" id="ARBA00022525"/>
    </source>
</evidence>
<evidence type="ECO:0000256" key="1">
    <source>
        <dbReference type="ARBA" id="ARBA00004613"/>
    </source>
</evidence>
<dbReference type="InterPro" id="IPR050918">
    <property type="entry name" value="CNF-like_PLA2_Inhibitor"/>
</dbReference>
<comment type="caution">
    <text evidence="5">The sequence shown here is derived from an EMBL/GenBank/DDBJ whole genome shotgun (WGS) entry which is preliminary data.</text>
</comment>
<dbReference type="Pfam" id="PF00021">
    <property type="entry name" value="UPAR_LY6"/>
    <property type="match status" value="2"/>
</dbReference>